<dbReference type="PANTHER" id="PTHR10644">
    <property type="entry name" value="DNA REPAIR/RNA PROCESSING CPSF FAMILY"/>
    <property type="match status" value="1"/>
</dbReference>
<evidence type="ECO:0000313" key="7">
    <source>
        <dbReference type="Proteomes" id="UP000757232"/>
    </source>
</evidence>
<comment type="subcellular location">
    <subcellularLocation>
        <location evidence="1">Nucleus</location>
    </subcellularLocation>
</comment>
<dbReference type="Pfam" id="PF10433">
    <property type="entry name" value="Beta-prop_RSE1_1st"/>
    <property type="match status" value="1"/>
</dbReference>
<sequence length="1439" mass="159200">MQALRGELLPPSGVKFSTSLNLLPSLVSRTRPDLDGANRKALCNIVVAYSHLLRVFELVEGPIPLQALANPNTSKEGWSRVKRDTEAVEGEVEMDTQGEGFVNMGSVKSASSAKFYSMTTFRFYLIREHRLHGIITGLEAVKTLSTAEDSLDRLLVSFKDAKASYSWILSPLVTEVVQLALLEWSPEIHDLITVSIHTYERAPQMVYLDPSKFTGELRVDPLSRCAALSLPCDSLAILPFYQSQVDMDLVDTDNLVNRDIPYSPSFILDLASQVDDRIRSVVDFVFLPGYNNPTLAVLFQTPQTWTGRLKEFKDTCHLFIFTLDLVTHMYPIITAVENLPCDCFAILPCDSSLGGVVIISCNALTYVDQASRKTALAVNGWAPRVSDMPMQAPHPEERTHGLHLEGAHATFVDPRTFFIFTRDGSIYPVEIVMDGRTALRLALGSAMSQTTIPSVVRNVAIGNNVKDEESRADVIFVGSTVGPSVLLRTTRVQEEIPRDKREEDVPAAVADNPLAMDLDDEDDIYGDVVKEKPTLAGHLANGHQYDVEKKSVIHLSLCDSLTAYGPINSMAFALTRNGERPAAELVTSTGYGRSGGFTLFQRDLPARPKRKLHIIGGARGVWSIPVRQSLKSGNPERARGFPPGISDIFDTVVISTDANPSPGLTRFAARSSRNDITITTRRTETTIGAAPFFQRTAILHVTTDLIRVLEPDCSERQCIKDMDGSTKRPKIRYCFISDPFILIIREDESLGLFVGDAERGRIRRKDMTPMGEKVSRYSAGCFFTDRSGLFELDANPSPPSSASGDTKQKNSTASLEFAVDAQRGTQWLILCRPQGVVEIWTLPKLSLVFSTSIIKDLPSVLSDSFEPPALSLPEDPPRKPQDTDVDLLQVAQIGESSPSPHLIDTDVDLLQVAQIGESSPSPHLIVMLRCGEMAIFQAVPVEKTEFPAPSSRNASLKLKFVKMATRLFEPRQNEPAEKSSIIAEQRRALRNLIPFSTSPNPEGPCLLEWLPNVNVGTDMPSRTITIGRTYNKICFDPASGLMVASSLLPNQFTIFDEDGNKMWEPDAPDINYPDNVMSTLELFASDFSCVMDGYEFLPNEFITALECVQLETQSTESGMKEFIVVGTTINRGEDLAVKGVTYVFEIVEIVPDPEKGLARQFKFRLLCKDEAKGPVTALCGMNGYLVSSMGQKIFVRALDLDERLVGVAFLDVGVYVTSLRTIKNLLLIGDAVKSVWFVAFQEDPFKLVIVAKEIQRLGMMTADFLFVSDGDFYIAASDEEGVIRLLEFDPEDPESHGGQYLLRRTEFHAQIESHTTVLVARRSREDDGLVPQARLIYGMVDGSMYALTPINSDDSAKRLQLLQGQLTRNMQHVAGLNPRAFRTVHNDSVARPLTKGILDGNLLASFAQLPIQRQDELTRPLGTDRITVMRDRLGLSGPW</sequence>
<dbReference type="Gene3D" id="1.10.150.910">
    <property type="match status" value="1"/>
</dbReference>
<dbReference type="InterPro" id="IPR058543">
    <property type="entry name" value="Beta-prop_RSE1/DDB1/CPSF1_2nd"/>
</dbReference>
<evidence type="ECO:0000256" key="2">
    <source>
        <dbReference type="ARBA" id="ARBA00023242"/>
    </source>
</evidence>
<dbReference type="Proteomes" id="UP000757232">
    <property type="component" value="Unassembled WGS sequence"/>
</dbReference>
<feature type="domain" description="RSE1/DDB1/CPSF1 second beta-propeller" evidence="5">
    <location>
        <begin position="618"/>
        <end position="950"/>
    </location>
</feature>
<name>A0A9Q5HSD7_SANBA</name>
<dbReference type="Pfam" id="PF03178">
    <property type="entry name" value="CPSF_A"/>
    <property type="match status" value="1"/>
</dbReference>
<reference evidence="6" key="1">
    <citation type="submission" date="2016-06" db="EMBL/GenBank/DDBJ databases">
        <title>Draft Genome sequence of the fungus Inonotus baumii.</title>
        <authorList>
            <person name="Zhu H."/>
            <person name="Lin W."/>
        </authorList>
    </citation>
    <scope>NUCLEOTIDE SEQUENCE</scope>
    <source>
        <strain evidence="6">821</strain>
    </source>
</reference>
<feature type="domain" description="RSE1/DDB1/CPSF1 first beta-propeller" evidence="4">
    <location>
        <begin position="172"/>
        <end position="491"/>
    </location>
</feature>
<organism evidence="6 7">
    <name type="scientific">Sanghuangporus baumii</name>
    <name type="common">Phellinus baumii</name>
    <dbReference type="NCBI Taxonomy" id="108892"/>
    <lineage>
        <taxon>Eukaryota</taxon>
        <taxon>Fungi</taxon>
        <taxon>Dikarya</taxon>
        <taxon>Basidiomycota</taxon>
        <taxon>Agaricomycotina</taxon>
        <taxon>Agaricomycetes</taxon>
        <taxon>Hymenochaetales</taxon>
        <taxon>Hymenochaetaceae</taxon>
        <taxon>Sanghuangporus</taxon>
    </lineage>
</organism>
<dbReference type="InterPro" id="IPR004871">
    <property type="entry name" value="RSE1/DDB1/CPSF1_C"/>
</dbReference>
<dbReference type="InterPro" id="IPR018846">
    <property type="entry name" value="Beta-prop_RSE1/DDB1/CPSF1_1st"/>
</dbReference>
<evidence type="ECO:0000256" key="1">
    <source>
        <dbReference type="ARBA" id="ARBA00004123"/>
    </source>
</evidence>
<evidence type="ECO:0000259" key="5">
    <source>
        <dbReference type="Pfam" id="PF23726"/>
    </source>
</evidence>
<keyword evidence="7" id="KW-1185">Reference proteome</keyword>
<accession>A0A9Q5HSD7</accession>
<feature type="domain" description="RSE1/DDB1/CPSF1 C-terminal" evidence="3">
    <location>
        <begin position="1080"/>
        <end position="1407"/>
    </location>
</feature>
<comment type="caution">
    <text evidence="6">The sequence shown here is derived from an EMBL/GenBank/DDBJ whole genome shotgun (WGS) entry which is preliminary data.</text>
</comment>
<dbReference type="OrthoDB" id="6109at2759"/>
<proteinExistence type="predicted"/>
<protein>
    <submittedName>
        <fullName evidence="6">Cleavage factor protein</fullName>
    </submittedName>
</protein>
<dbReference type="Pfam" id="PF23726">
    <property type="entry name" value="Beta-prop_RSE1_2nd"/>
    <property type="match status" value="1"/>
</dbReference>
<dbReference type="GO" id="GO:0005634">
    <property type="term" value="C:nucleus"/>
    <property type="evidence" value="ECO:0007669"/>
    <property type="project" value="UniProtKB-SubCell"/>
</dbReference>
<evidence type="ECO:0000313" key="6">
    <source>
        <dbReference type="EMBL" id="OCB85040.1"/>
    </source>
</evidence>
<keyword evidence="2" id="KW-0539">Nucleus</keyword>
<dbReference type="InterPro" id="IPR050358">
    <property type="entry name" value="RSE1/DDB1/CFT1"/>
</dbReference>
<dbReference type="GO" id="GO:0003676">
    <property type="term" value="F:nucleic acid binding"/>
    <property type="evidence" value="ECO:0007669"/>
    <property type="project" value="InterPro"/>
</dbReference>
<dbReference type="InterPro" id="IPR015943">
    <property type="entry name" value="WD40/YVTN_repeat-like_dom_sf"/>
</dbReference>
<dbReference type="Gene3D" id="2.130.10.10">
    <property type="entry name" value="YVTN repeat-like/Quinoprotein amine dehydrogenase"/>
    <property type="match status" value="2"/>
</dbReference>
<evidence type="ECO:0000259" key="3">
    <source>
        <dbReference type="Pfam" id="PF03178"/>
    </source>
</evidence>
<gene>
    <name evidence="6" type="ORF">A7U60_g7997</name>
</gene>
<dbReference type="EMBL" id="LNZH02000212">
    <property type="protein sequence ID" value="OCB85040.1"/>
    <property type="molecule type" value="Genomic_DNA"/>
</dbReference>
<evidence type="ECO:0000259" key="4">
    <source>
        <dbReference type="Pfam" id="PF10433"/>
    </source>
</evidence>